<dbReference type="RefSeq" id="WP_012472361.1">
    <property type="nucleotide sequence ID" value="NC_010830.1"/>
</dbReference>
<dbReference type="KEGG" id="aas:Aasi_0146"/>
<protein>
    <submittedName>
        <fullName evidence="1">Uncharacterized protein</fullName>
    </submittedName>
</protein>
<keyword evidence="2" id="KW-1185">Reference proteome</keyword>
<accession>B3EUH3</accession>
<dbReference type="AlphaFoldDB" id="B3EUH3"/>
<name>B3EUH3_AMOA5</name>
<gene>
    <name evidence="1" type="ordered locus">Aasi_0146</name>
</gene>
<organism evidence="1 2">
    <name type="scientific">Amoebophilus asiaticus (strain 5a2)</name>
    <dbReference type="NCBI Taxonomy" id="452471"/>
    <lineage>
        <taxon>Bacteria</taxon>
        <taxon>Pseudomonadati</taxon>
        <taxon>Bacteroidota</taxon>
        <taxon>Cytophagia</taxon>
        <taxon>Cytophagales</taxon>
        <taxon>Amoebophilaceae</taxon>
        <taxon>Candidatus Amoebophilus</taxon>
    </lineage>
</organism>
<evidence type="ECO:0000313" key="1">
    <source>
        <dbReference type="EMBL" id="ACE05592.1"/>
    </source>
</evidence>
<reference evidence="1 2" key="1">
    <citation type="journal article" date="2010" name="J. Bacteriol.">
        <title>The genome of the amoeba symbiont 'Candidatus Amoebophilus asiaticus' reveals common mechanisms for host cell interaction among amoeba-associated bacteria.</title>
        <authorList>
            <person name="Schmitz-Esser S."/>
            <person name="Tischler P."/>
            <person name="Arnold R."/>
            <person name="Montanaro J."/>
            <person name="Wagner M."/>
            <person name="Rattei T."/>
            <person name="Horn M."/>
        </authorList>
    </citation>
    <scope>NUCLEOTIDE SEQUENCE [LARGE SCALE GENOMIC DNA]</scope>
    <source>
        <strain evidence="1 2">5a2</strain>
    </source>
</reference>
<dbReference type="EMBL" id="CP001102">
    <property type="protein sequence ID" value="ACE05592.1"/>
    <property type="molecule type" value="Genomic_DNA"/>
</dbReference>
<dbReference type="HOGENOM" id="CLU_3163887_0_0_10"/>
<sequence>MVKREQRLDTITSDVENVSEAAYLKRQEVLTKLKEGKLKRHQKAEKD</sequence>
<dbReference type="Proteomes" id="UP000001227">
    <property type="component" value="Chromosome"/>
</dbReference>
<evidence type="ECO:0000313" key="2">
    <source>
        <dbReference type="Proteomes" id="UP000001227"/>
    </source>
</evidence>
<proteinExistence type="predicted"/>